<comment type="catalytic activity">
    <reaction evidence="6">
        <text>cytidine(1402) in 16S rRNA + S-adenosyl-L-methionine = N(4)-methylcytidine(1402) in 16S rRNA + S-adenosyl-L-homocysteine + H(+)</text>
        <dbReference type="Rhea" id="RHEA:42928"/>
        <dbReference type="Rhea" id="RHEA-COMP:10286"/>
        <dbReference type="Rhea" id="RHEA-COMP:10287"/>
        <dbReference type="ChEBI" id="CHEBI:15378"/>
        <dbReference type="ChEBI" id="CHEBI:57856"/>
        <dbReference type="ChEBI" id="CHEBI:59789"/>
        <dbReference type="ChEBI" id="CHEBI:74506"/>
        <dbReference type="ChEBI" id="CHEBI:82748"/>
        <dbReference type="EC" id="2.1.1.199"/>
    </reaction>
</comment>
<keyword evidence="5 6" id="KW-0949">S-adenosyl-L-methionine</keyword>
<dbReference type="AlphaFoldDB" id="A0A2G9YU57"/>
<comment type="similarity">
    <text evidence="1 6">Belongs to the methyltransferase superfamily. RsmH family.</text>
</comment>
<comment type="subcellular location">
    <subcellularLocation>
        <location evidence="6">Cytoplasm</location>
    </subcellularLocation>
</comment>
<gene>
    <name evidence="6" type="primary">rsmH</name>
    <name evidence="7" type="ORF">COX37_02275</name>
</gene>
<sequence>MTHIPVLKKEVLQYLNPQPNENFIDCTLGKAGHSMAILELTRPIGKVLGIDQDEESLKDVNENRLIKICENFSNLKEIVRENSFGPISGILLDLGMSSWHLEESGKGFSFLKDEPLDMRYSMDNALTAEEIINKWTFPELQEILKKYGEEKFSQRIAKEIKEARQRKKIETTFQLAEIIKRAIPLKNKLGINPATKTFQALRIAVNKELEALEMVLPQAMEVLEVGGRMAIISFHSLEDRIVKNFFREEQKKQHLEILTKKPIIASPEEILNNLRSRSAKLRLAKKIN</sequence>
<dbReference type="NCBIfam" id="TIGR00006">
    <property type="entry name" value="16S rRNA (cytosine(1402)-N(4))-methyltransferase RsmH"/>
    <property type="match status" value="1"/>
</dbReference>
<dbReference type="Gene3D" id="1.10.150.170">
    <property type="entry name" value="Putative methyltransferase TM0872, insert domain"/>
    <property type="match status" value="1"/>
</dbReference>
<protein>
    <recommendedName>
        <fullName evidence="6">Ribosomal RNA small subunit methyltransferase H</fullName>
        <ecNumber evidence="6">2.1.1.199</ecNumber>
    </recommendedName>
    <alternativeName>
        <fullName evidence="6">16S rRNA m(4)C1402 methyltransferase</fullName>
    </alternativeName>
    <alternativeName>
        <fullName evidence="6">rRNA (cytosine-N(4)-)-methyltransferase RsmH</fullName>
    </alternativeName>
</protein>
<evidence type="ECO:0000313" key="7">
    <source>
        <dbReference type="EMBL" id="PIP22794.1"/>
    </source>
</evidence>
<evidence type="ECO:0000256" key="1">
    <source>
        <dbReference type="ARBA" id="ARBA00010396"/>
    </source>
</evidence>
<keyword evidence="6" id="KW-0963">Cytoplasm</keyword>
<dbReference type="InterPro" id="IPR023397">
    <property type="entry name" value="SAM-dep_MeTrfase_MraW_recog"/>
</dbReference>
<proteinExistence type="inferred from homology"/>
<evidence type="ECO:0000256" key="3">
    <source>
        <dbReference type="ARBA" id="ARBA00022603"/>
    </source>
</evidence>
<dbReference type="PANTHER" id="PTHR11265">
    <property type="entry name" value="S-ADENOSYL-METHYLTRANSFERASE MRAW"/>
    <property type="match status" value="1"/>
</dbReference>
<dbReference type="HAMAP" id="MF_01007">
    <property type="entry name" value="16SrRNA_methyltr_H"/>
    <property type="match status" value="1"/>
</dbReference>
<dbReference type="GO" id="GO:0070475">
    <property type="term" value="P:rRNA base methylation"/>
    <property type="evidence" value="ECO:0007669"/>
    <property type="project" value="UniProtKB-UniRule"/>
</dbReference>
<dbReference type="EMBL" id="PCRO01000027">
    <property type="protein sequence ID" value="PIP22794.1"/>
    <property type="molecule type" value="Genomic_DNA"/>
</dbReference>
<dbReference type="PIRSF" id="PIRSF004486">
    <property type="entry name" value="MraW"/>
    <property type="match status" value="1"/>
</dbReference>
<accession>A0A2G9YU57</accession>
<evidence type="ECO:0000256" key="6">
    <source>
        <dbReference type="HAMAP-Rule" id="MF_01007"/>
    </source>
</evidence>
<comment type="caution">
    <text evidence="7">The sequence shown here is derived from an EMBL/GenBank/DDBJ whole genome shotgun (WGS) entry which is preliminary data.</text>
</comment>
<feature type="binding site" evidence="6">
    <location>
        <position position="72"/>
    </location>
    <ligand>
        <name>S-adenosyl-L-methionine</name>
        <dbReference type="ChEBI" id="CHEBI:59789"/>
    </ligand>
</feature>
<dbReference type="GO" id="GO:0071424">
    <property type="term" value="F:rRNA (cytosine-N4-)-methyltransferase activity"/>
    <property type="evidence" value="ECO:0007669"/>
    <property type="project" value="UniProtKB-UniRule"/>
</dbReference>
<keyword evidence="3 6" id="KW-0489">Methyltransferase</keyword>
<organism evidence="7 8">
    <name type="scientific">Candidatus Nealsonbacteria bacterium CG23_combo_of_CG06-09_8_20_14_all_39_17</name>
    <dbReference type="NCBI Taxonomy" id="1974722"/>
    <lineage>
        <taxon>Bacteria</taxon>
        <taxon>Candidatus Nealsoniibacteriota</taxon>
    </lineage>
</organism>
<comment type="function">
    <text evidence="6">Specifically methylates the N4 position of cytidine in position 1402 (C1402) of 16S rRNA.</text>
</comment>
<dbReference type="PANTHER" id="PTHR11265:SF0">
    <property type="entry name" value="12S RRNA N4-METHYLCYTIDINE METHYLTRANSFERASE"/>
    <property type="match status" value="1"/>
</dbReference>
<feature type="binding site" evidence="6">
    <location>
        <begin position="31"/>
        <end position="33"/>
    </location>
    <ligand>
        <name>S-adenosyl-L-methionine</name>
        <dbReference type="ChEBI" id="CHEBI:59789"/>
    </ligand>
</feature>
<evidence type="ECO:0000256" key="4">
    <source>
        <dbReference type="ARBA" id="ARBA00022679"/>
    </source>
</evidence>
<dbReference type="SUPFAM" id="SSF81799">
    <property type="entry name" value="Putative methyltransferase TM0872, insert domain"/>
    <property type="match status" value="1"/>
</dbReference>
<reference evidence="7 8" key="1">
    <citation type="submission" date="2017-09" db="EMBL/GenBank/DDBJ databases">
        <title>Depth-based differentiation of microbial function through sediment-hosted aquifers and enrichment of novel symbionts in the deep terrestrial subsurface.</title>
        <authorList>
            <person name="Probst A.J."/>
            <person name="Ladd B."/>
            <person name="Jarett J.K."/>
            <person name="Geller-Mcgrath D.E."/>
            <person name="Sieber C.M."/>
            <person name="Emerson J.B."/>
            <person name="Anantharaman K."/>
            <person name="Thomas B.C."/>
            <person name="Malmstrom R."/>
            <person name="Stieglmeier M."/>
            <person name="Klingl A."/>
            <person name="Woyke T."/>
            <person name="Ryan C.M."/>
            <person name="Banfield J.F."/>
        </authorList>
    </citation>
    <scope>NUCLEOTIDE SEQUENCE [LARGE SCALE GENOMIC DNA]</scope>
    <source>
        <strain evidence="7">CG23_combo_of_CG06-09_8_20_14_all_39_17</strain>
    </source>
</reference>
<feature type="binding site" evidence="6">
    <location>
        <position position="100"/>
    </location>
    <ligand>
        <name>S-adenosyl-L-methionine</name>
        <dbReference type="ChEBI" id="CHEBI:59789"/>
    </ligand>
</feature>
<keyword evidence="4 6" id="KW-0808">Transferase</keyword>
<evidence type="ECO:0000256" key="2">
    <source>
        <dbReference type="ARBA" id="ARBA00022552"/>
    </source>
</evidence>
<dbReference type="EC" id="2.1.1.199" evidence="6"/>
<dbReference type="Gene3D" id="3.40.50.150">
    <property type="entry name" value="Vaccinia Virus protein VP39"/>
    <property type="match status" value="1"/>
</dbReference>
<evidence type="ECO:0000313" key="8">
    <source>
        <dbReference type="Proteomes" id="UP000229976"/>
    </source>
</evidence>
<dbReference type="GO" id="GO:0005737">
    <property type="term" value="C:cytoplasm"/>
    <property type="evidence" value="ECO:0007669"/>
    <property type="project" value="UniProtKB-SubCell"/>
</dbReference>
<dbReference type="Proteomes" id="UP000229976">
    <property type="component" value="Unassembled WGS sequence"/>
</dbReference>
<feature type="binding site" evidence="6">
    <location>
        <position position="93"/>
    </location>
    <ligand>
        <name>S-adenosyl-L-methionine</name>
        <dbReference type="ChEBI" id="CHEBI:59789"/>
    </ligand>
</feature>
<dbReference type="InterPro" id="IPR029063">
    <property type="entry name" value="SAM-dependent_MTases_sf"/>
</dbReference>
<dbReference type="InterPro" id="IPR002903">
    <property type="entry name" value="RsmH"/>
</dbReference>
<dbReference type="Pfam" id="PF01795">
    <property type="entry name" value="Methyltransf_5"/>
    <property type="match status" value="1"/>
</dbReference>
<name>A0A2G9YU57_9BACT</name>
<keyword evidence="2 6" id="KW-0698">rRNA processing</keyword>
<evidence type="ECO:0000256" key="5">
    <source>
        <dbReference type="ARBA" id="ARBA00022691"/>
    </source>
</evidence>
<dbReference type="SUPFAM" id="SSF53335">
    <property type="entry name" value="S-adenosyl-L-methionine-dependent methyltransferases"/>
    <property type="match status" value="1"/>
</dbReference>
<feature type="binding site" evidence="6">
    <location>
        <position position="51"/>
    </location>
    <ligand>
        <name>S-adenosyl-L-methionine</name>
        <dbReference type="ChEBI" id="CHEBI:59789"/>
    </ligand>
</feature>